<dbReference type="RefSeq" id="WP_158347083.1">
    <property type="nucleotide sequence ID" value="NZ_JAHQCW010000031.1"/>
</dbReference>
<comment type="caution">
    <text evidence="1">The sequence shown here is derived from an EMBL/GenBank/DDBJ whole genome shotgun (WGS) entry which is preliminary data.</text>
</comment>
<accession>A0A949JZS4</accession>
<dbReference type="Proteomes" id="UP000712157">
    <property type="component" value="Unassembled WGS sequence"/>
</dbReference>
<organism evidence="1 2">
    <name type="scientific">Diplocloster agilis</name>
    <dbReference type="NCBI Taxonomy" id="2850323"/>
    <lineage>
        <taxon>Bacteria</taxon>
        <taxon>Bacillati</taxon>
        <taxon>Bacillota</taxon>
        <taxon>Clostridia</taxon>
        <taxon>Lachnospirales</taxon>
        <taxon>Lachnospiraceae</taxon>
        <taxon>Diplocloster</taxon>
    </lineage>
</organism>
<dbReference type="InterPro" id="IPR022476">
    <property type="entry name" value="Spore_YabP/YqfC"/>
</dbReference>
<reference evidence="1" key="1">
    <citation type="submission" date="2021-06" db="EMBL/GenBank/DDBJ databases">
        <title>Description of novel taxa of the family Lachnospiraceae.</title>
        <authorList>
            <person name="Chaplin A.V."/>
            <person name="Sokolova S.R."/>
            <person name="Pikina A.P."/>
            <person name="Korzhanova M."/>
            <person name="Belova V."/>
            <person name="Korostin D."/>
            <person name="Efimov B.A."/>
        </authorList>
    </citation>
    <scope>NUCLEOTIDE SEQUENCE</scope>
    <source>
        <strain evidence="1">ASD5720</strain>
    </source>
</reference>
<keyword evidence="2" id="KW-1185">Reference proteome</keyword>
<dbReference type="AlphaFoldDB" id="A0A949JZS4"/>
<dbReference type="Pfam" id="PF07873">
    <property type="entry name" value="YabP"/>
    <property type="match status" value="1"/>
</dbReference>
<name>A0A949JZS4_9FIRM</name>
<dbReference type="InterPro" id="IPR038705">
    <property type="entry name" value="YabP_sf"/>
</dbReference>
<gene>
    <name evidence="1" type="ORF">KTH89_16930</name>
</gene>
<dbReference type="Gene3D" id="2.60.40.2000">
    <property type="match status" value="1"/>
</dbReference>
<protein>
    <submittedName>
        <fullName evidence="1">YabP/YqfC family sporulation protein</fullName>
    </submittedName>
</protein>
<sequence length="103" mass="12001">MRKSRNASRITKQKEETPGVKENVVDSLKLPKDLMFGAVILTVTGQCEAYVENYRGIIEYTKERIRLQTKTCQLEMKGTNLHIDYYTNDEMKITGRIIEIHYT</sequence>
<dbReference type="EMBL" id="JAHQCW010000031">
    <property type="protein sequence ID" value="MBU9738230.1"/>
    <property type="molecule type" value="Genomic_DNA"/>
</dbReference>
<evidence type="ECO:0000313" key="1">
    <source>
        <dbReference type="EMBL" id="MBU9738230.1"/>
    </source>
</evidence>
<evidence type="ECO:0000313" key="2">
    <source>
        <dbReference type="Proteomes" id="UP000712157"/>
    </source>
</evidence>
<proteinExistence type="predicted"/>